<reference evidence="1" key="1">
    <citation type="submission" date="2023-04" db="EMBL/GenBank/DDBJ databases">
        <title>A chromosome-level genome assembly of the parasitoid wasp Eretmocerus hayati.</title>
        <authorList>
            <person name="Zhong Y."/>
            <person name="Liu S."/>
            <person name="Liu Y."/>
        </authorList>
    </citation>
    <scope>NUCLEOTIDE SEQUENCE</scope>
    <source>
        <strain evidence="1">ZJU_SS_LIU_2023</strain>
    </source>
</reference>
<proteinExistence type="predicted"/>
<comment type="caution">
    <text evidence="1">The sequence shown here is derived from an EMBL/GenBank/DDBJ whole genome shotgun (WGS) entry which is preliminary data.</text>
</comment>
<dbReference type="Proteomes" id="UP001239111">
    <property type="component" value="Chromosome 4"/>
</dbReference>
<evidence type="ECO:0000313" key="2">
    <source>
        <dbReference type="Proteomes" id="UP001239111"/>
    </source>
</evidence>
<name>A0ACC2NCE3_9HYME</name>
<protein>
    <submittedName>
        <fullName evidence="1">Uncharacterized protein</fullName>
    </submittedName>
</protein>
<evidence type="ECO:0000313" key="1">
    <source>
        <dbReference type="EMBL" id="KAJ8667999.1"/>
    </source>
</evidence>
<keyword evidence="2" id="KW-1185">Reference proteome</keyword>
<organism evidence="1 2">
    <name type="scientific">Eretmocerus hayati</name>
    <dbReference type="NCBI Taxonomy" id="131215"/>
    <lineage>
        <taxon>Eukaryota</taxon>
        <taxon>Metazoa</taxon>
        <taxon>Ecdysozoa</taxon>
        <taxon>Arthropoda</taxon>
        <taxon>Hexapoda</taxon>
        <taxon>Insecta</taxon>
        <taxon>Pterygota</taxon>
        <taxon>Neoptera</taxon>
        <taxon>Endopterygota</taxon>
        <taxon>Hymenoptera</taxon>
        <taxon>Apocrita</taxon>
        <taxon>Proctotrupomorpha</taxon>
        <taxon>Chalcidoidea</taxon>
        <taxon>Aphelinidae</taxon>
        <taxon>Aphelininae</taxon>
        <taxon>Eretmocerus</taxon>
    </lineage>
</organism>
<accession>A0ACC2NCE3</accession>
<dbReference type="EMBL" id="CM056744">
    <property type="protein sequence ID" value="KAJ8667999.1"/>
    <property type="molecule type" value="Genomic_DNA"/>
</dbReference>
<gene>
    <name evidence="1" type="ORF">QAD02_009662</name>
</gene>
<sequence>MLNNESNSRKSYAQAAQAEVTLTREQAMVLDSIDDIPLREFALAIGKLMNPSHVAFMSRMKLIFLWIIWGLRINALSANTTPHPAQINDPIPGFGELKKYLDGCKRAHSSRTESSSSNSNDDFAVQRPIDIGPIETHYFPCEAGPSWDCNPTTEQIEDQGEHKETENCKNQKKFECNFCSKSFHRRSCLNKHLKSHSDERPMACSICSDRFKNNRNLNDHMLRKHGGERSHSCDCCGKCFAVKQDLKTHMRVHSNDNLFSCELCHRKFRRKSSLRLHIRIHTGEKPYPCEICGKGFTCASVRNKHIEIHTDEKTFGCRFCRRYFKHQSRLNKHVINEHFDESNSLENDMSTITEIHNQGHFPQDSGVYIEVTERYQQGVISQISRVERENIRECVRSNSGVNQGASDGQSVEDFSELNLQETARGSSNRDTASPVITMTMNLLDDSNQNDELS</sequence>